<dbReference type="InterPro" id="IPR016685">
    <property type="entry name" value="Silence_cplx_Nase-comp_TudorSN"/>
</dbReference>
<evidence type="ECO:0000259" key="6">
    <source>
        <dbReference type="PROSITE" id="PS50830"/>
    </source>
</evidence>
<dbReference type="PANTHER" id="PTHR12302">
    <property type="entry name" value="EBNA2 BINDING PROTEIN P100"/>
    <property type="match status" value="1"/>
</dbReference>
<dbReference type="Proteomes" id="UP001470230">
    <property type="component" value="Unassembled WGS sequence"/>
</dbReference>
<dbReference type="SMART" id="SM00318">
    <property type="entry name" value="SNc"/>
    <property type="match status" value="3"/>
</dbReference>
<dbReference type="PIRSF" id="PIRSF017179">
    <property type="entry name" value="RISC-Tudor-SN"/>
    <property type="match status" value="1"/>
</dbReference>
<dbReference type="InterPro" id="IPR016071">
    <property type="entry name" value="Staphylococal_nuclease_OB-fold"/>
</dbReference>
<dbReference type="PROSITE" id="PS50304">
    <property type="entry name" value="TUDOR"/>
    <property type="match status" value="1"/>
</dbReference>
<dbReference type="InterPro" id="IPR002999">
    <property type="entry name" value="Tudor"/>
</dbReference>
<proteinExistence type="predicted"/>
<evidence type="ECO:0000259" key="5">
    <source>
        <dbReference type="PROSITE" id="PS50304"/>
    </source>
</evidence>
<keyword evidence="2 4" id="KW-0963">Cytoplasm</keyword>
<dbReference type="SMART" id="SM00333">
    <property type="entry name" value="TUDOR"/>
    <property type="match status" value="1"/>
</dbReference>
<protein>
    <submittedName>
        <fullName evidence="8">Nuclease domain-containing protein</fullName>
    </submittedName>
</protein>
<evidence type="ECO:0000256" key="1">
    <source>
        <dbReference type="ARBA" id="ARBA00004496"/>
    </source>
</evidence>
<evidence type="ECO:0000256" key="3">
    <source>
        <dbReference type="ARBA" id="ARBA00022737"/>
    </source>
</evidence>
<feature type="domain" description="Tudor" evidence="5">
    <location>
        <begin position="673"/>
        <end position="731"/>
    </location>
</feature>
<evidence type="ECO:0000256" key="4">
    <source>
        <dbReference type="PIRNR" id="PIRNR017179"/>
    </source>
</evidence>
<organism evidence="8 9">
    <name type="scientific">Tritrichomonas musculus</name>
    <dbReference type="NCBI Taxonomy" id="1915356"/>
    <lineage>
        <taxon>Eukaryota</taxon>
        <taxon>Metamonada</taxon>
        <taxon>Parabasalia</taxon>
        <taxon>Tritrichomonadida</taxon>
        <taxon>Tritrichomonadidae</taxon>
        <taxon>Tritrichomonas</taxon>
    </lineage>
</organism>
<gene>
    <name evidence="7" type="ORF">M9Y10_018039</name>
    <name evidence="8" type="ORF">M9Y10_022191</name>
</gene>
<keyword evidence="9" id="KW-1185">Reference proteome</keyword>
<feature type="domain" description="TNase-like" evidence="6">
    <location>
        <begin position="322"/>
        <end position="452"/>
    </location>
</feature>
<reference evidence="8 9" key="1">
    <citation type="submission" date="2024-04" db="EMBL/GenBank/DDBJ databases">
        <title>Tritrichomonas musculus Genome.</title>
        <authorList>
            <person name="Alves-Ferreira E."/>
            <person name="Grigg M."/>
            <person name="Lorenzi H."/>
            <person name="Galac M."/>
        </authorList>
    </citation>
    <scope>NUCLEOTIDE SEQUENCE [LARGE SCALE GENOMIC DNA]</scope>
    <source>
        <strain evidence="8 9">EAF2021</strain>
    </source>
</reference>
<dbReference type="InterPro" id="IPR035437">
    <property type="entry name" value="SNase_OB-fold_sf"/>
</dbReference>
<evidence type="ECO:0000313" key="9">
    <source>
        <dbReference type="Proteomes" id="UP001470230"/>
    </source>
</evidence>
<comment type="subcellular location">
    <subcellularLocation>
        <location evidence="1 4">Cytoplasm</location>
    </subcellularLocation>
</comment>
<dbReference type="PROSITE" id="PS50830">
    <property type="entry name" value="TNASE_3"/>
    <property type="match status" value="4"/>
</dbReference>
<feature type="domain" description="TNase-like" evidence="6">
    <location>
        <begin position="182"/>
        <end position="313"/>
    </location>
</feature>
<comment type="caution">
    <text evidence="8">The sequence shown here is derived from an EMBL/GenBank/DDBJ whole genome shotgun (WGS) entry which is preliminary data.</text>
</comment>
<dbReference type="PANTHER" id="PTHR12302:SF2">
    <property type="entry name" value="STAPHYLOCOCCAL NUCLEASE DOMAIN-CONTAINING PROTEIN 1"/>
    <property type="match status" value="1"/>
</dbReference>
<sequence length="855" mass="95081">MSRGIVYAILSGDTLAVKVIDSRENTMQAICIDYIQAPHLGTYDGRQKDEPNGWNAFEFVKKLALSKRVILKNIRTTQNKKSNPIYGPIPLSYARVELFDNNNQDLGRAIVEAGYANVRIRQLAGSAKENNQIDPEIEEYKNILTETLEAAKEAKIGIWSEQPGFVRSLPVEYDPNKLIKQKTFDAIIDTVISGSSFGVFLLPNFENIRLQLAGVRTPGARRDSPEPFGLEAKQFCETRILQRNVKVEVFAYNETNGFFSGRVLHPNGDISIFLLNEGLAQMNNQTASMIPNSGELRQAESRAKEAKKNLWKNFDVKKLATVRCDGRVTSIKGSSSVEVDAGTGGIQLLFLSGCRVPKFNPSTASEPFGLEARETLRKMLVGRQVQCMIDYNVDDRKYATIYVGNTCVNESLAAAGLCNVFVAKNQNPSERIDSMMAAEKDAKAKKLGIHSLAPGQAQQQVNVQLNDLSNKHTRQKSVPFLHYINNKVNKAVIEYFVSATRFVALIPSAKCIIRVNLQGIDPCDSSERLGYEALEYCNANFLQRDIELQVFDVDKVGLFIGNARVVNANTPKNTSTSIEGELLSHGFTKLNSRFSSKCPYSRELEEAQKTAQEQRIGVWSDSSIGNKLIEPGNAYKVTIVNVYDPVTVCIQVQSQVLNSINDGFKVATQPVGKVMKGDLVAAIFENKIYRAKVNQVNDNKHTVQLDFIDMGIEDEIPIKDLRALPPQLVKIPPQAAMVALAGLKAFKIDDQFNNNVIDFIYSNCEAATLYAHLVYEYDLPFVLLTDSQEITSGSLNTQLLANGYARTYSDEVDPPFDKIFDDFYETENAARAERKGAWSFGNVGDDDEDEDDAGY</sequence>
<dbReference type="Gene3D" id="2.30.30.140">
    <property type="match status" value="1"/>
</dbReference>
<dbReference type="Gene3D" id="2.40.50.90">
    <property type="match status" value="5"/>
</dbReference>
<dbReference type="EMBL" id="JAPFFF010000226">
    <property type="protein sequence ID" value="KAK8835151.1"/>
    <property type="molecule type" value="Genomic_DNA"/>
</dbReference>
<name>A0ABR2KTI9_9EUKA</name>
<evidence type="ECO:0000313" key="8">
    <source>
        <dbReference type="EMBL" id="KAK8893762.1"/>
    </source>
</evidence>
<dbReference type="SUPFAM" id="SSF63748">
    <property type="entry name" value="Tudor/PWWP/MBT"/>
    <property type="match status" value="1"/>
</dbReference>
<dbReference type="EMBL" id="JAPFFF010000003">
    <property type="protein sequence ID" value="KAK8893762.1"/>
    <property type="molecule type" value="Genomic_DNA"/>
</dbReference>
<evidence type="ECO:0000256" key="2">
    <source>
        <dbReference type="ARBA" id="ARBA00022490"/>
    </source>
</evidence>
<feature type="domain" description="TNase-like" evidence="6">
    <location>
        <begin position="1"/>
        <end position="161"/>
    </location>
</feature>
<dbReference type="Pfam" id="PF00565">
    <property type="entry name" value="SNase"/>
    <property type="match status" value="3"/>
</dbReference>
<dbReference type="Pfam" id="PF00567">
    <property type="entry name" value="TUDOR"/>
    <property type="match status" value="1"/>
</dbReference>
<accession>A0ABR2KTI9</accession>
<evidence type="ECO:0000313" key="7">
    <source>
        <dbReference type="EMBL" id="KAK8835151.1"/>
    </source>
</evidence>
<dbReference type="SUPFAM" id="SSF50199">
    <property type="entry name" value="Staphylococcal nuclease"/>
    <property type="match status" value="5"/>
</dbReference>
<feature type="domain" description="TNase-like" evidence="6">
    <location>
        <begin position="487"/>
        <end position="621"/>
    </location>
</feature>
<keyword evidence="3" id="KW-0677">Repeat</keyword>